<dbReference type="InterPro" id="IPR036291">
    <property type="entry name" value="NAD(P)-bd_dom_sf"/>
</dbReference>
<keyword evidence="8" id="KW-1185">Reference proteome</keyword>
<dbReference type="InterPro" id="IPR013328">
    <property type="entry name" value="6PGD_dom2"/>
</dbReference>
<dbReference type="Proteomes" id="UP000007488">
    <property type="component" value="Chromosome"/>
</dbReference>
<evidence type="ECO:0000313" key="7">
    <source>
        <dbReference type="EMBL" id="ADY56804.1"/>
    </source>
</evidence>
<dbReference type="OrthoDB" id="9804542at2"/>
<dbReference type="KEGG" id="sgy:Sgly_2520"/>
<dbReference type="PROSITE" id="PS00895">
    <property type="entry name" value="3_HYDROXYISOBUT_DH"/>
    <property type="match status" value="1"/>
</dbReference>
<evidence type="ECO:0000313" key="8">
    <source>
        <dbReference type="Proteomes" id="UP000007488"/>
    </source>
</evidence>
<dbReference type="Pfam" id="PF03446">
    <property type="entry name" value="NAD_binding_2"/>
    <property type="match status" value="1"/>
</dbReference>
<keyword evidence="3" id="KW-0520">NAD</keyword>
<dbReference type="InterPro" id="IPR015815">
    <property type="entry name" value="HIBADH-related"/>
</dbReference>
<evidence type="ECO:0000256" key="4">
    <source>
        <dbReference type="PIRSR" id="PIRSR000103-1"/>
    </source>
</evidence>
<dbReference type="RefSeq" id="WP_013625669.1">
    <property type="nucleotide sequence ID" value="NC_015172.1"/>
</dbReference>
<dbReference type="EMBL" id="CP002547">
    <property type="protein sequence ID" value="ADY56804.1"/>
    <property type="molecule type" value="Genomic_DNA"/>
</dbReference>
<evidence type="ECO:0000259" key="5">
    <source>
        <dbReference type="Pfam" id="PF03446"/>
    </source>
</evidence>
<evidence type="ECO:0000256" key="1">
    <source>
        <dbReference type="ARBA" id="ARBA00009080"/>
    </source>
</evidence>
<evidence type="ECO:0000259" key="6">
    <source>
        <dbReference type="Pfam" id="PF14833"/>
    </source>
</evidence>
<dbReference type="InterPro" id="IPR029154">
    <property type="entry name" value="HIBADH-like_NADP-bd"/>
</dbReference>
<feature type="domain" description="6-phosphogluconate dehydrogenase NADP-binding" evidence="5">
    <location>
        <begin position="2"/>
        <end position="161"/>
    </location>
</feature>
<name>F0SW20_SYNGF</name>
<dbReference type="SUPFAM" id="SSF48179">
    <property type="entry name" value="6-phosphogluconate dehydrogenase C-terminal domain-like"/>
    <property type="match status" value="1"/>
</dbReference>
<dbReference type="InterPro" id="IPR008927">
    <property type="entry name" value="6-PGluconate_DH-like_C_sf"/>
</dbReference>
<dbReference type="AlphaFoldDB" id="F0SW20"/>
<organism evidence="7 8">
    <name type="scientific">Syntrophobotulus glycolicus (strain DSM 8271 / FlGlyR)</name>
    <dbReference type="NCBI Taxonomy" id="645991"/>
    <lineage>
        <taxon>Bacteria</taxon>
        <taxon>Bacillati</taxon>
        <taxon>Bacillota</taxon>
        <taxon>Clostridia</taxon>
        <taxon>Eubacteriales</taxon>
        <taxon>Desulfitobacteriaceae</taxon>
        <taxon>Syntrophobotulus</taxon>
    </lineage>
</organism>
<dbReference type="Gene3D" id="3.40.50.720">
    <property type="entry name" value="NAD(P)-binding Rossmann-like Domain"/>
    <property type="match status" value="1"/>
</dbReference>
<dbReference type="InterPro" id="IPR002204">
    <property type="entry name" value="3-OH-isobutyrate_DH-rel_CS"/>
</dbReference>
<evidence type="ECO:0000256" key="2">
    <source>
        <dbReference type="ARBA" id="ARBA00023002"/>
    </source>
</evidence>
<dbReference type="Gene3D" id="1.10.1040.10">
    <property type="entry name" value="N-(1-d-carboxylethyl)-l-norvaline Dehydrogenase, domain 2"/>
    <property type="match status" value="1"/>
</dbReference>
<feature type="domain" description="3-hydroxyisobutyrate dehydrogenase-like NAD-binding" evidence="6">
    <location>
        <begin position="164"/>
        <end position="285"/>
    </location>
</feature>
<dbReference type="InterPro" id="IPR006115">
    <property type="entry name" value="6PGDH_NADP-bd"/>
</dbReference>
<gene>
    <name evidence="7" type="ordered locus">Sgly_2520</name>
</gene>
<dbReference type="eggNOG" id="COG2084">
    <property type="taxonomic scope" value="Bacteria"/>
</dbReference>
<dbReference type="GO" id="GO:0016054">
    <property type="term" value="P:organic acid catabolic process"/>
    <property type="evidence" value="ECO:0007669"/>
    <property type="project" value="UniProtKB-ARBA"/>
</dbReference>
<dbReference type="GO" id="GO:0051287">
    <property type="term" value="F:NAD binding"/>
    <property type="evidence" value="ECO:0007669"/>
    <property type="project" value="InterPro"/>
</dbReference>
<dbReference type="PANTHER" id="PTHR43060:SF15">
    <property type="entry name" value="3-HYDROXYISOBUTYRATE DEHYDROGENASE-LIKE 1, MITOCHONDRIAL-RELATED"/>
    <property type="match status" value="1"/>
</dbReference>
<dbReference type="GO" id="GO:0050661">
    <property type="term" value="F:NADP binding"/>
    <property type="evidence" value="ECO:0007669"/>
    <property type="project" value="InterPro"/>
</dbReference>
<protein>
    <submittedName>
        <fullName evidence="7">3-hydroxyisobutyrate dehydrogenase</fullName>
        <ecNumber evidence="7">1.1.1.31</ecNumber>
    </submittedName>
</protein>
<evidence type="ECO:0000256" key="3">
    <source>
        <dbReference type="ARBA" id="ARBA00023027"/>
    </source>
</evidence>
<reference evidence="7 8" key="1">
    <citation type="journal article" date="2011" name="Stand. Genomic Sci.">
        <title>Complete genome sequence of Syntrophobotulus glycolicus type strain (FlGlyR).</title>
        <authorList>
            <person name="Han C."/>
            <person name="Mwirichia R."/>
            <person name="Chertkov O."/>
            <person name="Held B."/>
            <person name="Lapidus A."/>
            <person name="Nolan M."/>
            <person name="Lucas S."/>
            <person name="Hammon N."/>
            <person name="Deshpande S."/>
            <person name="Cheng J.F."/>
            <person name="Tapia R."/>
            <person name="Goodwin L."/>
            <person name="Pitluck S."/>
            <person name="Huntemann M."/>
            <person name="Liolios K."/>
            <person name="Ivanova N."/>
            <person name="Pagani I."/>
            <person name="Mavromatis K."/>
            <person name="Ovchinikova G."/>
            <person name="Pati A."/>
            <person name="Chen A."/>
            <person name="Palaniappan K."/>
            <person name="Land M."/>
            <person name="Hauser L."/>
            <person name="Brambilla E.M."/>
            <person name="Rohde M."/>
            <person name="Spring S."/>
            <person name="Sikorski J."/>
            <person name="Goker M."/>
            <person name="Woyke T."/>
            <person name="Bristow J."/>
            <person name="Eisen J.A."/>
            <person name="Markowitz V."/>
            <person name="Hugenholtz P."/>
            <person name="Kyrpides N.C."/>
            <person name="Klenk H.P."/>
            <person name="Detter J.C."/>
        </authorList>
    </citation>
    <scope>NUCLEOTIDE SEQUENCE [LARGE SCALE GENOMIC DNA]</scope>
    <source>
        <strain evidence="8">DSM 8271 / FlGlyR</strain>
    </source>
</reference>
<feature type="active site" evidence="4">
    <location>
        <position position="170"/>
    </location>
</feature>
<sequence>MKLGFIGLGKMGKPMAVNLLNSSHDLTIWNRSLPVMDELTALGAVRADSPARVGELAEVIFLCLPTGQEVAEVVCGKNGILDSVQPGTVIVDHSTISPAESKSICGECRLKGAEYLDAPVSGGVTGAQNGTLSIMVGGDESTLKRVRVLLEILGQNIYYMGESGSGNAMKLVNNLLVGVANAALAEAFVLAVKSGLDPHQVLDVLSNATADSMMLRRNIPNFVFKRDFKPAFTLDMLNKDMALAENLARDQGVRLLLGALAHQVGREASICGFGGEDMSAVTKVLENLTKIEIL</sequence>
<dbReference type="PANTHER" id="PTHR43060">
    <property type="entry name" value="3-HYDROXYISOBUTYRATE DEHYDROGENASE-LIKE 1, MITOCHONDRIAL-RELATED"/>
    <property type="match status" value="1"/>
</dbReference>
<dbReference type="GO" id="GO:0008442">
    <property type="term" value="F:3-hydroxyisobutyrate dehydrogenase activity"/>
    <property type="evidence" value="ECO:0007669"/>
    <property type="project" value="UniProtKB-EC"/>
</dbReference>
<reference evidence="8" key="2">
    <citation type="submission" date="2011-02" db="EMBL/GenBank/DDBJ databases">
        <title>The complete genome of Syntrophobotulus glycolicus DSM 8271.</title>
        <authorList>
            <person name="Lucas S."/>
            <person name="Copeland A."/>
            <person name="Lapidus A."/>
            <person name="Bruce D."/>
            <person name="Goodwin L."/>
            <person name="Pitluck S."/>
            <person name="Kyrpides N."/>
            <person name="Mavromatis K."/>
            <person name="Pagani I."/>
            <person name="Ivanova N."/>
            <person name="Mikhailova N."/>
            <person name="Chertkov O."/>
            <person name="Held B."/>
            <person name="Detter J.C."/>
            <person name="Tapia R."/>
            <person name="Han C."/>
            <person name="Land M."/>
            <person name="Hauser L."/>
            <person name="Markowitz V."/>
            <person name="Cheng J.-F."/>
            <person name="Hugenholtz P."/>
            <person name="Woyke T."/>
            <person name="Wu D."/>
            <person name="Spring S."/>
            <person name="Schroeder M."/>
            <person name="Brambilla E."/>
            <person name="Klenk H.-P."/>
            <person name="Eisen J.A."/>
        </authorList>
    </citation>
    <scope>NUCLEOTIDE SEQUENCE [LARGE SCALE GENOMIC DNA]</scope>
    <source>
        <strain evidence="8">DSM 8271 / FlGlyR</strain>
    </source>
</reference>
<dbReference type="Pfam" id="PF14833">
    <property type="entry name" value="NAD_binding_11"/>
    <property type="match status" value="1"/>
</dbReference>
<proteinExistence type="inferred from homology"/>
<dbReference type="STRING" id="645991.Sgly_2520"/>
<dbReference type="EC" id="1.1.1.31" evidence="7"/>
<keyword evidence="2 7" id="KW-0560">Oxidoreductase</keyword>
<accession>F0SW20</accession>
<dbReference type="PIRSF" id="PIRSF000103">
    <property type="entry name" value="HIBADH"/>
    <property type="match status" value="1"/>
</dbReference>
<comment type="similarity">
    <text evidence="1">Belongs to the HIBADH-related family.</text>
</comment>
<dbReference type="HOGENOM" id="CLU_035117_1_0_9"/>
<dbReference type="SUPFAM" id="SSF51735">
    <property type="entry name" value="NAD(P)-binding Rossmann-fold domains"/>
    <property type="match status" value="1"/>
</dbReference>